<evidence type="ECO:0000313" key="2">
    <source>
        <dbReference type="EMBL" id="RSK73846.1"/>
    </source>
</evidence>
<evidence type="ECO:0000313" key="3">
    <source>
        <dbReference type="Proteomes" id="UP000270216"/>
    </source>
</evidence>
<protein>
    <submittedName>
        <fullName evidence="2">DUF3825 domain-containing protein</fullName>
    </submittedName>
</protein>
<dbReference type="Pfam" id="PF12873">
    <property type="entry name" value="DUF3825"/>
    <property type="match status" value="1"/>
</dbReference>
<proteinExistence type="predicted"/>
<reference evidence="2 3" key="1">
    <citation type="submission" date="2018-12" db="EMBL/GenBank/DDBJ databases">
        <title>Whole genome sequence of a Pandoraea apista isolate from a patient with cystic fibrosis.</title>
        <authorList>
            <person name="Kenna D.T."/>
            <person name="Turton J.F."/>
        </authorList>
    </citation>
    <scope>NUCLEOTIDE SEQUENCE [LARGE SCALE GENOMIC DNA]</scope>
    <source>
        <strain evidence="2 3">Pa13324</strain>
    </source>
</reference>
<dbReference type="Proteomes" id="UP000270216">
    <property type="component" value="Unassembled WGS sequence"/>
</dbReference>
<feature type="domain" description="DUF3825" evidence="1">
    <location>
        <begin position="44"/>
        <end position="271"/>
    </location>
</feature>
<name>A0ABX9ZIC7_9BURK</name>
<comment type="caution">
    <text evidence="2">The sequence shown here is derived from an EMBL/GenBank/DDBJ whole genome shotgun (WGS) entry which is preliminary data.</text>
</comment>
<evidence type="ECO:0000259" key="1">
    <source>
        <dbReference type="Pfam" id="PF12873"/>
    </source>
</evidence>
<dbReference type="EMBL" id="RWHX01000091">
    <property type="protein sequence ID" value="RSK73846.1"/>
    <property type="molecule type" value="Genomic_DNA"/>
</dbReference>
<gene>
    <name evidence="2" type="ORF">EJE83_25250</name>
</gene>
<dbReference type="InterPro" id="IPR024437">
    <property type="entry name" value="DUF3825"/>
</dbReference>
<sequence>MIMRFELNIRNPKGVCSVASTFPEDLFELVFIPRMNEKLVDLVGLAEPEDWSYRNAANGSGHPVLHNYLRYTYSRLAEEGKIAVADDGRSIAMNIGLVTPGQEPIFLYCTQNKLQGRDEPWHFGAWKRKGEFELTRFSALPEMAHYFDDPSSLVLDIRKELRANVEHIIDDNKGRFPAPYSAMDVYQLQTFLKGAIDNARERVRRNYKTAVPQYYRGKVQLLLPLCLTRPGIADLALVIEDHGAFYRASTCLTLDMAYNNARQLARPDRDWLQP</sequence>
<keyword evidence="3" id="KW-1185">Reference proteome</keyword>
<organism evidence="2 3">
    <name type="scientific">Pandoraea apista</name>
    <dbReference type="NCBI Taxonomy" id="93218"/>
    <lineage>
        <taxon>Bacteria</taxon>
        <taxon>Pseudomonadati</taxon>
        <taxon>Pseudomonadota</taxon>
        <taxon>Betaproteobacteria</taxon>
        <taxon>Burkholderiales</taxon>
        <taxon>Burkholderiaceae</taxon>
        <taxon>Pandoraea</taxon>
    </lineage>
</organism>
<accession>A0ABX9ZIC7</accession>